<dbReference type="OrthoDB" id="5947373at2759"/>
<keyword evidence="1" id="KW-1133">Transmembrane helix</keyword>
<evidence type="ECO:0000313" key="3">
    <source>
        <dbReference type="Proteomes" id="UP001152803"/>
    </source>
</evidence>
<reference evidence="2" key="1">
    <citation type="journal article" date="2023" name="Science">
        <title>Genome structures resolve the early diversification of teleost fishes.</title>
        <authorList>
            <person name="Parey E."/>
            <person name="Louis A."/>
            <person name="Montfort J."/>
            <person name="Bouchez O."/>
            <person name="Roques C."/>
            <person name="Iampietro C."/>
            <person name="Lluch J."/>
            <person name="Castinel A."/>
            <person name="Donnadieu C."/>
            <person name="Desvignes T."/>
            <person name="Floi Bucao C."/>
            <person name="Jouanno E."/>
            <person name="Wen M."/>
            <person name="Mejri S."/>
            <person name="Dirks R."/>
            <person name="Jansen H."/>
            <person name="Henkel C."/>
            <person name="Chen W.J."/>
            <person name="Zahm M."/>
            <person name="Cabau C."/>
            <person name="Klopp C."/>
            <person name="Thompson A.W."/>
            <person name="Robinson-Rechavi M."/>
            <person name="Braasch I."/>
            <person name="Lecointre G."/>
            <person name="Bobe J."/>
            <person name="Postlethwait J.H."/>
            <person name="Berthelot C."/>
            <person name="Roest Crollius H."/>
            <person name="Guiguen Y."/>
        </authorList>
    </citation>
    <scope>NUCLEOTIDE SEQUENCE</scope>
    <source>
        <strain evidence="2">Concon-B</strain>
    </source>
</reference>
<dbReference type="EMBL" id="JAFJMO010000005">
    <property type="protein sequence ID" value="KAJ8275471.1"/>
    <property type="molecule type" value="Genomic_DNA"/>
</dbReference>
<keyword evidence="1" id="KW-0812">Transmembrane</keyword>
<accession>A0A9Q1DMZ1</accession>
<sequence length="172" mass="19044">MAVTAVLGVRPMSPALILSATSMVVACTCLGLLLAHVAQIHRLRAELREVKVRVGRETDAGLCGTAAEVPAPYGGPEAPDRGAVRMRRAMQREAQRRRQRQLVKRRRTLLHLLPLSSHSYDEEDETLLKWTAGHSQGEGLKLSGRRSTCQRQGSTSSTVKSCMWTPRMSWVM</sequence>
<keyword evidence="1" id="KW-0472">Membrane</keyword>
<keyword evidence="3" id="KW-1185">Reference proteome</keyword>
<organism evidence="2 3">
    <name type="scientific">Conger conger</name>
    <name type="common">Conger eel</name>
    <name type="synonym">Muraena conger</name>
    <dbReference type="NCBI Taxonomy" id="82655"/>
    <lineage>
        <taxon>Eukaryota</taxon>
        <taxon>Metazoa</taxon>
        <taxon>Chordata</taxon>
        <taxon>Craniata</taxon>
        <taxon>Vertebrata</taxon>
        <taxon>Euteleostomi</taxon>
        <taxon>Actinopterygii</taxon>
        <taxon>Neopterygii</taxon>
        <taxon>Teleostei</taxon>
        <taxon>Anguilliformes</taxon>
        <taxon>Congridae</taxon>
        <taxon>Conger</taxon>
    </lineage>
</organism>
<evidence type="ECO:0000256" key="1">
    <source>
        <dbReference type="SAM" id="Phobius"/>
    </source>
</evidence>
<proteinExistence type="predicted"/>
<evidence type="ECO:0000313" key="2">
    <source>
        <dbReference type="EMBL" id="KAJ8275471.1"/>
    </source>
</evidence>
<name>A0A9Q1DMZ1_CONCO</name>
<dbReference type="AlphaFoldDB" id="A0A9Q1DMZ1"/>
<gene>
    <name evidence="2" type="ORF">COCON_G00072230</name>
</gene>
<dbReference type="Proteomes" id="UP001152803">
    <property type="component" value="Unassembled WGS sequence"/>
</dbReference>
<feature type="transmembrane region" description="Helical" evidence="1">
    <location>
        <begin position="15"/>
        <end position="38"/>
    </location>
</feature>
<comment type="caution">
    <text evidence="2">The sequence shown here is derived from an EMBL/GenBank/DDBJ whole genome shotgun (WGS) entry which is preliminary data.</text>
</comment>
<protein>
    <submittedName>
        <fullName evidence="2">Uncharacterized protein</fullName>
    </submittedName>
</protein>